<keyword evidence="3" id="KW-1003">Cell membrane</keyword>
<keyword evidence="8" id="KW-0325">Glycoprotein</keyword>
<dbReference type="RefSeq" id="XP_052133617.1">
    <property type="nucleotide sequence ID" value="XM_052277657.1"/>
</dbReference>
<dbReference type="OrthoDB" id="8185396at2759"/>
<comment type="similarity">
    <text evidence="2">Belongs to the glutamate-gated ion channel (TC 1.A.10.1) family.</text>
</comment>
<dbReference type="Gene3D" id="3.40.190.10">
    <property type="entry name" value="Periplasmic binding protein-like II"/>
    <property type="match status" value="1"/>
</dbReference>
<evidence type="ECO:0000256" key="3">
    <source>
        <dbReference type="ARBA" id="ARBA00022475"/>
    </source>
</evidence>
<evidence type="ECO:0000256" key="7">
    <source>
        <dbReference type="ARBA" id="ARBA00023170"/>
    </source>
</evidence>
<evidence type="ECO:0000313" key="12">
    <source>
        <dbReference type="RefSeq" id="XP_052133617.1"/>
    </source>
</evidence>
<dbReference type="GeneID" id="113215125"/>
<name>A0A9C6XWN0_FRAOC</name>
<dbReference type="KEGG" id="foc:113215125"/>
<dbReference type="PANTHER" id="PTHR42643:SF24">
    <property type="entry name" value="IONOTROPIC RECEPTOR 60A"/>
    <property type="match status" value="1"/>
</dbReference>
<keyword evidence="7" id="KW-0675">Receptor</keyword>
<dbReference type="InterPro" id="IPR001320">
    <property type="entry name" value="Iontro_rcpt_C"/>
</dbReference>
<dbReference type="SUPFAM" id="SSF53850">
    <property type="entry name" value="Periplasmic binding protein-like II"/>
    <property type="match status" value="1"/>
</dbReference>
<evidence type="ECO:0000256" key="6">
    <source>
        <dbReference type="ARBA" id="ARBA00023136"/>
    </source>
</evidence>
<evidence type="ECO:0000259" key="10">
    <source>
        <dbReference type="Pfam" id="PF00060"/>
    </source>
</evidence>
<keyword evidence="11" id="KW-1185">Reference proteome</keyword>
<evidence type="ECO:0000313" key="11">
    <source>
        <dbReference type="Proteomes" id="UP000504606"/>
    </source>
</evidence>
<keyword evidence="5 9" id="KW-1133">Transmembrane helix</keyword>
<feature type="transmembrane region" description="Helical" evidence="9">
    <location>
        <begin position="195"/>
        <end position="214"/>
    </location>
</feature>
<dbReference type="Proteomes" id="UP000504606">
    <property type="component" value="Unplaced"/>
</dbReference>
<feature type="transmembrane region" description="Helical" evidence="9">
    <location>
        <begin position="154"/>
        <end position="175"/>
    </location>
</feature>
<accession>A0A9C6XWN0</accession>
<dbReference type="AlphaFoldDB" id="A0A9C6XWN0"/>
<evidence type="ECO:0000256" key="4">
    <source>
        <dbReference type="ARBA" id="ARBA00022692"/>
    </source>
</evidence>
<feature type="transmembrane region" description="Helical" evidence="9">
    <location>
        <begin position="226"/>
        <end position="243"/>
    </location>
</feature>
<evidence type="ECO:0000256" key="9">
    <source>
        <dbReference type="SAM" id="Phobius"/>
    </source>
</evidence>
<dbReference type="GO" id="GO:0050906">
    <property type="term" value="P:detection of stimulus involved in sensory perception"/>
    <property type="evidence" value="ECO:0007669"/>
    <property type="project" value="UniProtKB-ARBA"/>
</dbReference>
<dbReference type="Pfam" id="PF00060">
    <property type="entry name" value="Lig_chan"/>
    <property type="match status" value="1"/>
</dbReference>
<organism evidence="11 12">
    <name type="scientific">Frankliniella occidentalis</name>
    <name type="common">Western flower thrips</name>
    <name type="synonym">Euthrips occidentalis</name>
    <dbReference type="NCBI Taxonomy" id="133901"/>
    <lineage>
        <taxon>Eukaryota</taxon>
        <taxon>Metazoa</taxon>
        <taxon>Ecdysozoa</taxon>
        <taxon>Arthropoda</taxon>
        <taxon>Hexapoda</taxon>
        <taxon>Insecta</taxon>
        <taxon>Pterygota</taxon>
        <taxon>Neoptera</taxon>
        <taxon>Paraneoptera</taxon>
        <taxon>Thysanoptera</taxon>
        <taxon>Terebrantia</taxon>
        <taxon>Thripoidea</taxon>
        <taxon>Thripidae</taxon>
        <taxon>Frankliniella</taxon>
    </lineage>
</organism>
<evidence type="ECO:0000256" key="1">
    <source>
        <dbReference type="ARBA" id="ARBA00004651"/>
    </source>
</evidence>
<dbReference type="InterPro" id="IPR052192">
    <property type="entry name" value="Insect_Ionotropic_Sensory_Rcpt"/>
</dbReference>
<sequence>MASGEVIVCRGAGDACVRRWSNASHAGDAYTNAFNEISGQVLTVAYDTLIPYVTFERRGDRLVLTGYLGELWTVLQTTLGFRSVFVRVNGNGARSMLQRGTADVYLSATVVTTDEDDVFDHTQPVVTHWYELFARKGLPEVSADSYVRAMTPTMWALTGLALVVLCLVLRAMLWLRAALGMPPGVLPHTLAPDMTVLPHTASLGSCFLSVLGGLCSQGWQESPSCLSVRVTVVTTLFFGYLLYNSYAAVLISHLASGHYTAPFGSLDDVERKGTHTLCVRNESYAYFSLLKRSAQWRRVLNRGVCRDVSQAARLAEALCEHTEAVVLEIPSVMAAALDARPECQGDVLRVKTRMQRASASLLLRPGFPYVQAIDYMCVPGACPQGPDKRIKVHALEVW</sequence>
<evidence type="ECO:0000256" key="2">
    <source>
        <dbReference type="ARBA" id="ARBA00008685"/>
    </source>
</evidence>
<proteinExistence type="inferred from homology"/>
<keyword evidence="4 9" id="KW-0812">Transmembrane</keyword>
<dbReference type="Gene3D" id="1.10.287.70">
    <property type="match status" value="1"/>
</dbReference>
<dbReference type="GO" id="GO:0015276">
    <property type="term" value="F:ligand-gated monoatomic ion channel activity"/>
    <property type="evidence" value="ECO:0007669"/>
    <property type="project" value="InterPro"/>
</dbReference>
<comment type="subcellular location">
    <subcellularLocation>
        <location evidence="1">Cell membrane</location>
        <topology evidence="1">Multi-pass membrane protein</topology>
    </subcellularLocation>
</comment>
<reference evidence="12" key="1">
    <citation type="submission" date="2025-08" db="UniProtKB">
        <authorList>
            <consortium name="RefSeq"/>
        </authorList>
    </citation>
    <scope>IDENTIFICATION</scope>
    <source>
        <tissue evidence="12">Whole organism</tissue>
    </source>
</reference>
<feature type="domain" description="Ionotropic glutamate receptor C-terminal" evidence="10">
    <location>
        <begin position="153"/>
        <end position="302"/>
    </location>
</feature>
<evidence type="ECO:0000256" key="8">
    <source>
        <dbReference type="ARBA" id="ARBA00023180"/>
    </source>
</evidence>
<protein>
    <submittedName>
        <fullName evidence="12">Uncharacterized protein LOC113215125</fullName>
    </submittedName>
</protein>
<dbReference type="PANTHER" id="PTHR42643">
    <property type="entry name" value="IONOTROPIC RECEPTOR 20A-RELATED"/>
    <property type="match status" value="1"/>
</dbReference>
<keyword evidence="6 9" id="KW-0472">Membrane</keyword>
<dbReference type="GO" id="GO:0005886">
    <property type="term" value="C:plasma membrane"/>
    <property type="evidence" value="ECO:0007669"/>
    <property type="project" value="UniProtKB-SubCell"/>
</dbReference>
<evidence type="ECO:0000256" key="5">
    <source>
        <dbReference type="ARBA" id="ARBA00022989"/>
    </source>
</evidence>
<gene>
    <name evidence="12" type="primary">LOC113215125</name>
</gene>